<evidence type="ECO:0000313" key="4">
    <source>
        <dbReference type="Proteomes" id="UP000076154"/>
    </source>
</evidence>
<dbReference type="STRING" id="39966.A0A369J0R9"/>
<reference evidence="3" key="1">
    <citation type="submission" date="2018-04" db="EMBL/GenBank/DDBJ databases">
        <title>Whole genome sequencing of Hypsizygus marmoreus.</title>
        <authorList>
            <person name="Choi I.-G."/>
            <person name="Min B."/>
            <person name="Kim J.-G."/>
            <person name="Kim S."/>
            <person name="Oh Y.-L."/>
            <person name="Kong W.-S."/>
            <person name="Park H."/>
            <person name="Jeong J."/>
            <person name="Song E.-S."/>
        </authorList>
    </citation>
    <scope>NUCLEOTIDE SEQUENCE [LARGE SCALE GENOMIC DNA]</scope>
    <source>
        <strain evidence="3">51987-8</strain>
    </source>
</reference>
<name>A0A369J0R9_HYPMA</name>
<gene>
    <name evidence="3" type="ORF">Hypma_016176</name>
</gene>
<evidence type="ECO:0000313" key="3">
    <source>
        <dbReference type="EMBL" id="RDB14982.1"/>
    </source>
</evidence>
<dbReference type="GO" id="GO:0031011">
    <property type="term" value="C:Ino80 complex"/>
    <property type="evidence" value="ECO:0007669"/>
    <property type="project" value="InterPro"/>
</dbReference>
<feature type="domain" description="INO80 complex subunit B-like conserved region" evidence="2">
    <location>
        <begin position="231"/>
        <end position="351"/>
    </location>
</feature>
<dbReference type="Pfam" id="PF04795">
    <property type="entry name" value="PAPA-1"/>
    <property type="match status" value="1"/>
</dbReference>
<sequence length="454" mass="50782">MNRVLCTQYADGDTSSFVPALYHHLLDLLPLETAYNRKHTMPVTTRPRRSTRSRTTRMIDMEMDSDGDVEMAPEPPRIGRRREQEDEEGDDEGEEEVEAESNVDVEAVAEGDAEENDDEDDEPEEEDEDEEEDAGDEEEDDQEDEIQSDADAQPIPSSSRLKIRLKVPHPPPTRYESPMVESEDSTSDSQPSTSTTRPMTTRQAVLASVLDSTHVSLTGSRQKKAPLNETELALRREETARKRKNLTEKKLEDEKAETINRLLKKQSKPRTKRTTAQRTDRDMDDVPPGSIVATRSNSVSAPKRKIREELGEAGDEEEEEGEGDDRSERDVPLPTMYRWISTSRVPVPPAVDADGDVIVDAAPTMRISFSVPLSVRPAPPPVGENESQAQTEAVLHPLQPCDNENEDERRRNTRPKVCAAPGCGKPVRYRLVRDWAQGACGMTCLKTLEAAEAV</sequence>
<dbReference type="InterPro" id="IPR006880">
    <property type="entry name" value="INO80B_C"/>
</dbReference>
<proteinExistence type="predicted"/>
<feature type="compositionally biased region" description="Basic residues" evidence="1">
    <location>
        <begin position="262"/>
        <end position="275"/>
    </location>
</feature>
<accession>A0A369J0R9</accession>
<dbReference type="EMBL" id="LUEZ02000095">
    <property type="protein sequence ID" value="RDB14982.1"/>
    <property type="molecule type" value="Genomic_DNA"/>
</dbReference>
<evidence type="ECO:0000256" key="1">
    <source>
        <dbReference type="SAM" id="MobiDB-lite"/>
    </source>
</evidence>
<dbReference type="AlphaFoldDB" id="A0A369J0R9"/>
<comment type="caution">
    <text evidence="3">The sequence shown here is derived from an EMBL/GenBank/DDBJ whole genome shotgun (WGS) entry which is preliminary data.</text>
</comment>
<protein>
    <recommendedName>
        <fullName evidence="2">INO80 complex subunit B-like conserved region domain-containing protein</fullName>
    </recommendedName>
</protein>
<keyword evidence="4" id="KW-1185">Reference proteome</keyword>
<organism evidence="3 4">
    <name type="scientific">Hypsizygus marmoreus</name>
    <name type="common">White beech mushroom</name>
    <name type="synonym">Agaricus marmoreus</name>
    <dbReference type="NCBI Taxonomy" id="39966"/>
    <lineage>
        <taxon>Eukaryota</taxon>
        <taxon>Fungi</taxon>
        <taxon>Dikarya</taxon>
        <taxon>Basidiomycota</taxon>
        <taxon>Agaricomycotina</taxon>
        <taxon>Agaricomycetes</taxon>
        <taxon>Agaricomycetidae</taxon>
        <taxon>Agaricales</taxon>
        <taxon>Tricholomatineae</taxon>
        <taxon>Lyophyllaceae</taxon>
        <taxon>Hypsizygus</taxon>
    </lineage>
</organism>
<feature type="compositionally biased region" description="Basic residues" evidence="1">
    <location>
        <begin position="41"/>
        <end position="55"/>
    </location>
</feature>
<feature type="region of interest" description="Disordered" evidence="1">
    <location>
        <begin position="215"/>
        <end position="331"/>
    </location>
</feature>
<feature type="compositionally biased region" description="Low complexity" evidence="1">
    <location>
        <begin position="187"/>
        <end position="203"/>
    </location>
</feature>
<feature type="compositionally biased region" description="Acidic residues" evidence="1">
    <location>
        <begin position="85"/>
        <end position="148"/>
    </location>
</feature>
<feature type="compositionally biased region" description="Basic and acidic residues" evidence="1">
    <location>
        <begin position="232"/>
        <end position="258"/>
    </location>
</feature>
<dbReference type="SMART" id="SM01406">
    <property type="entry name" value="PAPA-1"/>
    <property type="match status" value="1"/>
</dbReference>
<dbReference type="Proteomes" id="UP000076154">
    <property type="component" value="Unassembled WGS sequence"/>
</dbReference>
<evidence type="ECO:0000259" key="2">
    <source>
        <dbReference type="SMART" id="SM01406"/>
    </source>
</evidence>
<feature type="compositionally biased region" description="Acidic residues" evidence="1">
    <location>
        <begin position="61"/>
        <end position="71"/>
    </location>
</feature>
<feature type="compositionally biased region" description="Acidic residues" evidence="1">
    <location>
        <begin position="311"/>
        <end position="323"/>
    </location>
</feature>
<dbReference type="InParanoid" id="A0A369J0R9"/>
<dbReference type="OrthoDB" id="2021186at2759"/>
<feature type="region of interest" description="Disordered" evidence="1">
    <location>
        <begin position="41"/>
        <end position="203"/>
    </location>
</feature>